<name>A0A0E9WYN3_ANGAN</name>
<reference evidence="1" key="1">
    <citation type="submission" date="2014-11" db="EMBL/GenBank/DDBJ databases">
        <authorList>
            <person name="Amaro Gonzalez C."/>
        </authorList>
    </citation>
    <scope>NUCLEOTIDE SEQUENCE</scope>
</reference>
<sequence>MMSQNTIQRHNKNNISTRQKLYKVFYLIRVHSVETLNKKECGSFYTRDLKTPASSGFGGVSVPKCLISLDRLESTHLVPKD</sequence>
<dbReference type="EMBL" id="GBXM01013118">
    <property type="protein sequence ID" value="JAH95459.1"/>
    <property type="molecule type" value="Transcribed_RNA"/>
</dbReference>
<proteinExistence type="predicted"/>
<organism evidence="1">
    <name type="scientific">Anguilla anguilla</name>
    <name type="common">European freshwater eel</name>
    <name type="synonym">Muraena anguilla</name>
    <dbReference type="NCBI Taxonomy" id="7936"/>
    <lineage>
        <taxon>Eukaryota</taxon>
        <taxon>Metazoa</taxon>
        <taxon>Chordata</taxon>
        <taxon>Craniata</taxon>
        <taxon>Vertebrata</taxon>
        <taxon>Euteleostomi</taxon>
        <taxon>Actinopterygii</taxon>
        <taxon>Neopterygii</taxon>
        <taxon>Teleostei</taxon>
        <taxon>Anguilliformes</taxon>
        <taxon>Anguillidae</taxon>
        <taxon>Anguilla</taxon>
    </lineage>
</organism>
<dbReference type="AlphaFoldDB" id="A0A0E9WYN3"/>
<reference evidence="1" key="2">
    <citation type="journal article" date="2015" name="Fish Shellfish Immunol.">
        <title>Early steps in the European eel (Anguilla anguilla)-Vibrio vulnificus interaction in the gills: Role of the RtxA13 toxin.</title>
        <authorList>
            <person name="Callol A."/>
            <person name="Pajuelo D."/>
            <person name="Ebbesson L."/>
            <person name="Teles M."/>
            <person name="MacKenzie S."/>
            <person name="Amaro C."/>
        </authorList>
    </citation>
    <scope>NUCLEOTIDE SEQUENCE</scope>
</reference>
<accession>A0A0E9WYN3</accession>
<protein>
    <submittedName>
        <fullName evidence="1">Uncharacterized protein</fullName>
    </submittedName>
</protein>
<evidence type="ECO:0000313" key="1">
    <source>
        <dbReference type="EMBL" id="JAH95459.1"/>
    </source>
</evidence>